<reference evidence="1 2" key="1">
    <citation type="submission" date="2021-11" db="EMBL/GenBank/DDBJ databases">
        <title>Draft genome sequence of Actinomycetospora sp. SF1 isolated from the rhizosphere soil.</title>
        <authorList>
            <person name="Duangmal K."/>
            <person name="Chantavorakit T."/>
        </authorList>
    </citation>
    <scope>NUCLEOTIDE SEQUENCE [LARGE SCALE GENOMIC DNA]</scope>
    <source>
        <strain evidence="1 2">TBRC 5722</strain>
    </source>
</reference>
<keyword evidence="2" id="KW-1185">Reference proteome</keyword>
<comment type="caution">
    <text evidence="1">The sequence shown here is derived from an EMBL/GenBank/DDBJ whole genome shotgun (WGS) entry which is preliminary data.</text>
</comment>
<organism evidence="1 2">
    <name type="scientific">Actinomycetospora endophytica</name>
    <dbReference type="NCBI Taxonomy" id="2291215"/>
    <lineage>
        <taxon>Bacteria</taxon>
        <taxon>Bacillati</taxon>
        <taxon>Actinomycetota</taxon>
        <taxon>Actinomycetes</taxon>
        <taxon>Pseudonocardiales</taxon>
        <taxon>Pseudonocardiaceae</taxon>
        <taxon>Actinomycetospora</taxon>
    </lineage>
</organism>
<dbReference type="Pfam" id="PF13376">
    <property type="entry name" value="OmdA"/>
    <property type="match status" value="1"/>
</dbReference>
<dbReference type="Proteomes" id="UP001199469">
    <property type="component" value="Unassembled WGS sequence"/>
</dbReference>
<gene>
    <name evidence="1" type="ORF">LQ327_01635</name>
</gene>
<proteinExistence type="predicted"/>
<accession>A0ABS8P1I4</accession>
<evidence type="ECO:0000313" key="2">
    <source>
        <dbReference type="Proteomes" id="UP001199469"/>
    </source>
</evidence>
<dbReference type="RefSeq" id="WP_230729784.1">
    <property type="nucleotide sequence ID" value="NZ_JAJNDB010000001.1"/>
</dbReference>
<evidence type="ECO:0000313" key="1">
    <source>
        <dbReference type="EMBL" id="MCD2192093.1"/>
    </source>
</evidence>
<dbReference type="EMBL" id="JAJNDB010000001">
    <property type="protein sequence ID" value="MCD2192093.1"/>
    <property type="molecule type" value="Genomic_DNA"/>
</dbReference>
<protein>
    <submittedName>
        <fullName evidence="1">YdeI/OmpD-associated family protein</fullName>
    </submittedName>
</protein>
<sequence length="89" mass="9691">MRFRTTVELGGRTATGLPVPDDVAAALDGGGRPAVRITVENGSRAAFDALAYTHRKEWVRWIDEAKKADTRARRVARTVSSLRPAPSES</sequence>
<name>A0ABS8P1I4_9PSEU</name>